<feature type="non-terminal residue" evidence="5">
    <location>
        <position position="1"/>
    </location>
</feature>
<evidence type="ECO:0000256" key="1">
    <source>
        <dbReference type="ARBA" id="ARBA00009902"/>
    </source>
</evidence>
<dbReference type="Pfam" id="PF00251">
    <property type="entry name" value="Glyco_hydro_32N"/>
    <property type="match status" value="1"/>
</dbReference>
<organism evidence="5 6">
    <name type="scientific">Tetzosporium hominis</name>
    <dbReference type="NCBI Taxonomy" id="2020506"/>
    <lineage>
        <taxon>Bacteria</taxon>
        <taxon>Bacillati</taxon>
        <taxon>Bacillota</taxon>
        <taxon>Bacilli</taxon>
        <taxon>Bacillales</taxon>
        <taxon>Caryophanaceae</taxon>
        <taxon>Tetzosporium</taxon>
    </lineage>
</organism>
<keyword evidence="2" id="KW-0378">Hydrolase</keyword>
<sequence>AEGTKVGFYESQNLKEWRYTGSFQTENIGIIECPDLYKMRADDGTYKWVLGASANGKGTGKPNTYAYWTGSFNGNEFTADEAEPQ</sequence>
<dbReference type="GO" id="GO:0005737">
    <property type="term" value="C:cytoplasm"/>
    <property type="evidence" value="ECO:0007669"/>
    <property type="project" value="TreeGrafter"/>
</dbReference>
<comment type="caution">
    <text evidence="5">The sequence shown here is derived from an EMBL/GenBank/DDBJ whole genome shotgun (WGS) entry which is preliminary data.</text>
</comment>
<dbReference type="Proteomes" id="UP000217065">
    <property type="component" value="Unassembled WGS sequence"/>
</dbReference>
<accession>A0A264VZE0</accession>
<dbReference type="GO" id="GO:0005987">
    <property type="term" value="P:sucrose catabolic process"/>
    <property type="evidence" value="ECO:0007669"/>
    <property type="project" value="TreeGrafter"/>
</dbReference>
<feature type="domain" description="Glycosyl hydrolase family 32 N-terminal" evidence="4">
    <location>
        <begin position="4"/>
        <end position="81"/>
    </location>
</feature>
<name>A0A264VZE0_9BACL</name>
<keyword evidence="3" id="KW-0326">Glycosidase</keyword>
<evidence type="ECO:0000313" key="5">
    <source>
        <dbReference type="EMBL" id="OZS76709.1"/>
    </source>
</evidence>
<reference evidence="5 6" key="1">
    <citation type="submission" date="2017-07" db="EMBL/GenBank/DDBJ databases">
        <title>Tetzosporium hominis gen.nov. sp.nov.</title>
        <authorList>
            <person name="Tetz G."/>
            <person name="Tetz V."/>
        </authorList>
    </citation>
    <scope>NUCLEOTIDE SEQUENCE [LARGE SCALE GENOMIC DNA]</scope>
    <source>
        <strain evidence="5 6">VT-49</strain>
    </source>
</reference>
<keyword evidence="6" id="KW-1185">Reference proteome</keyword>
<protein>
    <recommendedName>
        <fullName evidence="4">Glycosyl hydrolase family 32 N-terminal domain-containing protein</fullName>
    </recommendedName>
</protein>
<dbReference type="PANTHER" id="PTHR42800:SF1">
    <property type="entry name" value="EXOINULINASE INUD (AFU_ORTHOLOGUE AFUA_5G00480)"/>
    <property type="match status" value="1"/>
</dbReference>
<proteinExistence type="inferred from homology"/>
<comment type="similarity">
    <text evidence="1">Belongs to the glycosyl hydrolase 32 family.</text>
</comment>
<dbReference type="Gene3D" id="2.115.10.20">
    <property type="entry name" value="Glycosyl hydrolase domain, family 43"/>
    <property type="match status" value="1"/>
</dbReference>
<gene>
    <name evidence="5" type="ORF">CF394_15295</name>
</gene>
<evidence type="ECO:0000256" key="2">
    <source>
        <dbReference type="ARBA" id="ARBA00022801"/>
    </source>
</evidence>
<evidence type="ECO:0000313" key="6">
    <source>
        <dbReference type="Proteomes" id="UP000217065"/>
    </source>
</evidence>
<feature type="non-terminal residue" evidence="5">
    <location>
        <position position="85"/>
    </location>
</feature>
<dbReference type="InterPro" id="IPR013148">
    <property type="entry name" value="Glyco_hydro_32_N"/>
</dbReference>
<dbReference type="InterPro" id="IPR023296">
    <property type="entry name" value="Glyco_hydro_beta-prop_sf"/>
</dbReference>
<dbReference type="AlphaFoldDB" id="A0A264VZE0"/>
<dbReference type="SUPFAM" id="SSF75005">
    <property type="entry name" value="Arabinanase/levansucrase/invertase"/>
    <property type="match status" value="1"/>
</dbReference>
<evidence type="ECO:0000256" key="3">
    <source>
        <dbReference type="ARBA" id="ARBA00023295"/>
    </source>
</evidence>
<dbReference type="EMBL" id="NOKQ01000371">
    <property type="protein sequence ID" value="OZS76709.1"/>
    <property type="molecule type" value="Genomic_DNA"/>
</dbReference>
<dbReference type="GO" id="GO:0004575">
    <property type="term" value="F:sucrose alpha-glucosidase activity"/>
    <property type="evidence" value="ECO:0007669"/>
    <property type="project" value="TreeGrafter"/>
</dbReference>
<evidence type="ECO:0000259" key="4">
    <source>
        <dbReference type="Pfam" id="PF00251"/>
    </source>
</evidence>
<dbReference type="PANTHER" id="PTHR42800">
    <property type="entry name" value="EXOINULINASE INUD (AFU_ORTHOLOGUE AFUA_5G00480)"/>
    <property type="match status" value="1"/>
</dbReference>